<keyword evidence="8" id="KW-0238">DNA-binding</keyword>
<keyword evidence="10" id="KW-0508">mRNA splicing</keyword>
<evidence type="ECO:0000256" key="13">
    <source>
        <dbReference type="ARBA" id="ARBA00077703"/>
    </source>
</evidence>
<comment type="subcellular location">
    <subcellularLocation>
        <location evidence="1">Nucleus speckle</location>
    </subcellularLocation>
</comment>
<dbReference type="SMART" id="SM00240">
    <property type="entry name" value="FHA"/>
    <property type="match status" value="1"/>
</dbReference>
<dbReference type="FunFam" id="2.60.200.20:FF:000012">
    <property type="entry name" value="Nuclear inhibitor of protein phosphatase 1"/>
    <property type="match status" value="1"/>
</dbReference>
<dbReference type="GO" id="GO:0005681">
    <property type="term" value="C:spliceosomal complex"/>
    <property type="evidence" value="ECO:0007669"/>
    <property type="project" value="UniProtKB-KW"/>
</dbReference>
<dbReference type="GO" id="GO:0016607">
    <property type="term" value="C:nuclear speck"/>
    <property type="evidence" value="ECO:0007669"/>
    <property type="project" value="UniProtKB-SubCell"/>
</dbReference>
<dbReference type="GO" id="GO:0006397">
    <property type="term" value="P:mRNA processing"/>
    <property type="evidence" value="ECO:0007669"/>
    <property type="project" value="UniProtKB-KW"/>
</dbReference>
<dbReference type="Gene3D" id="6.10.250.1290">
    <property type="match status" value="1"/>
</dbReference>
<sequence length="321" mass="35886">MANNHYEVPKWAGKPAQGLHLDVTKDGKLIQKLMIDEKKCYLFGRNPNLNDFCIDHASCSRVHAALVYHKHLKRAFLVDLGSTHGTFIGSIRIESNKPTQLPVDSSFHFGASTRIYVLREKPNQKVRIDGENQGEDDNALALPDSELELDNLTEYNTAHNKRISMLGIGEQQSQPVNRKRKQACIRFKEEEEIINPEDVDPSVGKFRNLVQTAVIPNKKVKTETPLNMGIGERSAFHVLKPGHERPSNQSSHFGSPLFSTSLSLKLGIHLPNPAPDVECEKPSEETPTIETDSNANADDLPKKKKYAKEAWPGKKPGSLLM</sequence>
<evidence type="ECO:0000256" key="8">
    <source>
        <dbReference type="ARBA" id="ARBA00023125"/>
    </source>
</evidence>
<gene>
    <name evidence="16" type="ORF">B4U79_07455</name>
</gene>
<organism evidence="16 17">
    <name type="scientific">Dinothrombium tinctorium</name>
    <dbReference type="NCBI Taxonomy" id="1965070"/>
    <lineage>
        <taxon>Eukaryota</taxon>
        <taxon>Metazoa</taxon>
        <taxon>Ecdysozoa</taxon>
        <taxon>Arthropoda</taxon>
        <taxon>Chelicerata</taxon>
        <taxon>Arachnida</taxon>
        <taxon>Acari</taxon>
        <taxon>Acariformes</taxon>
        <taxon>Trombidiformes</taxon>
        <taxon>Prostigmata</taxon>
        <taxon>Anystina</taxon>
        <taxon>Parasitengona</taxon>
        <taxon>Trombidioidea</taxon>
        <taxon>Trombidiidae</taxon>
        <taxon>Dinothrombium</taxon>
    </lineage>
</organism>
<evidence type="ECO:0000256" key="14">
    <source>
        <dbReference type="SAM" id="MobiDB-lite"/>
    </source>
</evidence>
<feature type="compositionally biased region" description="Polar residues" evidence="14">
    <location>
        <begin position="285"/>
        <end position="296"/>
    </location>
</feature>
<dbReference type="AlphaFoldDB" id="A0A443RRN2"/>
<feature type="domain" description="FHA" evidence="15">
    <location>
        <begin position="41"/>
        <end position="93"/>
    </location>
</feature>
<dbReference type="Pfam" id="PF00498">
    <property type="entry name" value="FHA"/>
    <property type="match status" value="1"/>
</dbReference>
<keyword evidence="9" id="KW-0804">Transcription</keyword>
<evidence type="ECO:0000256" key="7">
    <source>
        <dbReference type="ARBA" id="ARBA00023015"/>
    </source>
</evidence>
<dbReference type="OrthoDB" id="4096268at2759"/>
<dbReference type="InterPro" id="IPR050923">
    <property type="entry name" value="Cell_Proc_Reg/RNA_Proc"/>
</dbReference>
<feature type="region of interest" description="Disordered" evidence="14">
    <location>
        <begin position="271"/>
        <end position="321"/>
    </location>
</feature>
<keyword evidence="17" id="KW-1185">Reference proteome</keyword>
<evidence type="ECO:0000256" key="12">
    <source>
        <dbReference type="ARBA" id="ARBA00068386"/>
    </source>
</evidence>
<reference evidence="16 17" key="1">
    <citation type="journal article" date="2018" name="Gigascience">
        <title>Genomes of trombidid mites reveal novel predicted allergens and laterally-transferred genes associated with secondary metabolism.</title>
        <authorList>
            <person name="Dong X."/>
            <person name="Chaisiri K."/>
            <person name="Xia D."/>
            <person name="Armstrong S.D."/>
            <person name="Fang Y."/>
            <person name="Donnelly M.J."/>
            <person name="Kadowaki T."/>
            <person name="McGarry J.W."/>
            <person name="Darby A.C."/>
            <person name="Makepeace B.L."/>
        </authorList>
    </citation>
    <scope>NUCLEOTIDE SEQUENCE [LARGE SCALE GENOMIC DNA]</scope>
    <source>
        <strain evidence="16">UoL-WK</strain>
    </source>
</reference>
<keyword evidence="6" id="KW-0694">RNA-binding</keyword>
<evidence type="ECO:0000256" key="9">
    <source>
        <dbReference type="ARBA" id="ARBA00023163"/>
    </source>
</evidence>
<keyword evidence="7" id="KW-0805">Transcription regulation</keyword>
<evidence type="ECO:0000256" key="11">
    <source>
        <dbReference type="ARBA" id="ARBA00023242"/>
    </source>
</evidence>
<dbReference type="PANTHER" id="PTHR23308">
    <property type="entry name" value="NUCLEAR INHIBITOR OF PROTEIN PHOSPHATASE-1"/>
    <property type="match status" value="1"/>
</dbReference>
<evidence type="ECO:0000256" key="4">
    <source>
        <dbReference type="ARBA" id="ARBA00022664"/>
    </source>
</evidence>
<accession>A0A443RRN2</accession>
<evidence type="ECO:0000256" key="1">
    <source>
        <dbReference type="ARBA" id="ARBA00004324"/>
    </source>
</evidence>
<evidence type="ECO:0000256" key="3">
    <source>
        <dbReference type="ARBA" id="ARBA00022553"/>
    </source>
</evidence>
<dbReference type="Proteomes" id="UP000285301">
    <property type="component" value="Unassembled WGS sequence"/>
</dbReference>
<dbReference type="STRING" id="1965070.A0A443RRN2"/>
<dbReference type="InterPro" id="IPR000253">
    <property type="entry name" value="FHA_dom"/>
</dbReference>
<keyword evidence="11" id="KW-0539">Nucleus</keyword>
<dbReference type="GO" id="GO:0003677">
    <property type="term" value="F:DNA binding"/>
    <property type="evidence" value="ECO:0007669"/>
    <property type="project" value="UniProtKB-KW"/>
</dbReference>
<comment type="caution">
    <text evidence="16">The sequence shown here is derived from an EMBL/GenBank/DDBJ whole genome shotgun (WGS) entry which is preliminary data.</text>
</comment>
<protein>
    <recommendedName>
        <fullName evidence="12">Nuclear inhibitor of protein phosphatase 1</fullName>
    </recommendedName>
    <alternativeName>
        <fullName evidence="13">Protein phosphatase 1 regulatory inhibitor subunit 8</fullName>
    </alternativeName>
</protein>
<dbReference type="EMBL" id="NCKU01000023">
    <property type="protein sequence ID" value="RWS17880.1"/>
    <property type="molecule type" value="Genomic_DNA"/>
</dbReference>
<keyword evidence="4" id="KW-0507">mRNA processing</keyword>
<dbReference type="GO" id="GO:0008380">
    <property type="term" value="P:RNA splicing"/>
    <property type="evidence" value="ECO:0007669"/>
    <property type="project" value="UniProtKB-KW"/>
</dbReference>
<dbReference type="Gene3D" id="2.60.200.20">
    <property type="match status" value="1"/>
</dbReference>
<keyword evidence="5" id="KW-0747">Spliceosome</keyword>
<evidence type="ECO:0000256" key="10">
    <source>
        <dbReference type="ARBA" id="ARBA00023187"/>
    </source>
</evidence>
<keyword evidence="2" id="KW-0678">Repressor</keyword>
<evidence type="ECO:0000256" key="2">
    <source>
        <dbReference type="ARBA" id="ARBA00022491"/>
    </source>
</evidence>
<evidence type="ECO:0000256" key="6">
    <source>
        <dbReference type="ARBA" id="ARBA00022884"/>
    </source>
</evidence>
<evidence type="ECO:0000313" key="17">
    <source>
        <dbReference type="Proteomes" id="UP000285301"/>
    </source>
</evidence>
<keyword evidence="3" id="KW-0597">Phosphoprotein</keyword>
<proteinExistence type="predicted"/>
<dbReference type="CDD" id="cd22674">
    <property type="entry name" value="FHA_PPP1R8"/>
    <property type="match status" value="1"/>
</dbReference>
<evidence type="ECO:0000256" key="5">
    <source>
        <dbReference type="ARBA" id="ARBA00022728"/>
    </source>
</evidence>
<evidence type="ECO:0000313" key="16">
    <source>
        <dbReference type="EMBL" id="RWS17880.1"/>
    </source>
</evidence>
<dbReference type="InterPro" id="IPR008984">
    <property type="entry name" value="SMAD_FHA_dom_sf"/>
</dbReference>
<dbReference type="PROSITE" id="PS50006">
    <property type="entry name" value="FHA_DOMAIN"/>
    <property type="match status" value="1"/>
</dbReference>
<dbReference type="SUPFAM" id="SSF49879">
    <property type="entry name" value="SMAD/FHA domain"/>
    <property type="match status" value="1"/>
</dbReference>
<name>A0A443RRN2_9ACAR</name>
<dbReference type="GO" id="GO:0003723">
    <property type="term" value="F:RNA binding"/>
    <property type="evidence" value="ECO:0007669"/>
    <property type="project" value="UniProtKB-KW"/>
</dbReference>
<evidence type="ECO:0000259" key="15">
    <source>
        <dbReference type="PROSITE" id="PS50006"/>
    </source>
</evidence>